<proteinExistence type="predicted"/>
<comment type="caution">
    <text evidence="2">The sequence shown here is derived from an EMBL/GenBank/DDBJ whole genome shotgun (WGS) entry which is preliminary data.</text>
</comment>
<dbReference type="AlphaFoldDB" id="A0AAD4YL19"/>
<gene>
    <name evidence="2" type="ORF">L3X38_041873</name>
</gene>
<keyword evidence="3" id="KW-1185">Reference proteome</keyword>
<dbReference type="SUPFAM" id="SSF48592">
    <property type="entry name" value="GroEL equatorial domain-like"/>
    <property type="match status" value="1"/>
</dbReference>
<evidence type="ECO:0000313" key="3">
    <source>
        <dbReference type="Proteomes" id="UP001054821"/>
    </source>
</evidence>
<dbReference type="InterPro" id="IPR027413">
    <property type="entry name" value="GROEL-like_equatorial_sf"/>
</dbReference>
<feature type="chain" id="PRO_5042079109" evidence="1">
    <location>
        <begin position="21"/>
        <end position="98"/>
    </location>
</feature>
<feature type="signal peptide" evidence="1">
    <location>
        <begin position="1"/>
        <end position="20"/>
    </location>
</feature>
<keyword evidence="1" id="KW-0732">Signal</keyword>
<sequence>MASVSIFWFILSICFSSSSSLELLPIYFDSTHVRGSAVVVIWDAYNVKGQSFKTAIEAACLLLRIDDIVSGMKKKQPPVPKLLPSLKLRQKAMQIMSK</sequence>
<organism evidence="2 3">
    <name type="scientific">Prunus dulcis</name>
    <name type="common">Almond</name>
    <name type="synonym">Amygdalus dulcis</name>
    <dbReference type="NCBI Taxonomy" id="3755"/>
    <lineage>
        <taxon>Eukaryota</taxon>
        <taxon>Viridiplantae</taxon>
        <taxon>Streptophyta</taxon>
        <taxon>Embryophyta</taxon>
        <taxon>Tracheophyta</taxon>
        <taxon>Spermatophyta</taxon>
        <taxon>Magnoliopsida</taxon>
        <taxon>eudicotyledons</taxon>
        <taxon>Gunneridae</taxon>
        <taxon>Pentapetalae</taxon>
        <taxon>rosids</taxon>
        <taxon>fabids</taxon>
        <taxon>Rosales</taxon>
        <taxon>Rosaceae</taxon>
        <taxon>Amygdaloideae</taxon>
        <taxon>Amygdaleae</taxon>
        <taxon>Prunus</taxon>
    </lineage>
</organism>
<reference evidence="2 3" key="1">
    <citation type="journal article" date="2022" name="G3 (Bethesda)">
        <title>Whole-genome sequence and methylome profiling of the almond [Prunus dulcis (Mill.) D.A. Webb] cultivar 'Nonpareil'.</title>
        <authorList>
            <person name="D'Amico-Willman K.M."/>
            <person name="Ouma W.Z."/>
            <person name="Meulia T."/>
            <person name="Sideli G.M."/>
            <person name="Gradziel T.M."/>
            <person name="Fresnedo-Ramirez J."/>
        </authorList>
    </citation>
    <scope>NUCLEOTIDE SEQUENCE [LARGE SCALE GENOMIC DNA]</scope>
    <source>
        <strain evidence="2">Clone GOH B32 T37-40</strain>
    </source>
</reference>
<dbReference type="Gene3D" id="1.10.560.10">
    <property type="entry name" value="GroEL-like equatorial domain"/>
    <property type="match status" value="1"/>
</dbReference>
<name>A0AAD4YL19_PRUDU</name>
<evidence type="ECO:0000256" key="1">
    <source>
        <dbReference type="SAM" id="SignalP"/>
    </source>
</evidence>
<accession>A0AAD4YL19</accession>
<evidence type="ECO:0000313" key="2">
    <source>
        <dbReference type="EMBL" id="KAI5312699.1"/>
    </source>
</evidence>
<dbReference type="Proteomes" id="UP001054821">
    <property type="component" value="Chromosome 8"/>
</dbReference>
<protein>
    <submittedName>
        <fullName evidence="2">Uncharacterized protein</fullName>
    </submittedName>
</protein>
<dbReference type="EMBL" id="JAJFAZ020000008">
    <property type="protein sequence ID" value="KAI5312699.1"/>
    <property type="molecule type" value="Genomic_DNA"/>
</dbReference>